<dbReference type="GO" id="GO:0030170">
    <property type="term" value="F:pyridoxal phosphate binding"/>
    <property type="evidence" value="ECO:0007669"/>
    <property type="project" value="InterPro"/>
</dbReference>
<keyword evidence="9" id="KW-1185">Reference proteome</keyword>
<dbReference type="NCBIfam" id="TIGR01977">
    <property type="entry name" value="am_tr_V_EF2568"/>
    <property type="match status" value="1"/>
</dbReference>
<evidence type="ECO:0000313" key="9">
    <source>
        <dbReference type="Proteomes" id="UP000063234"/>
    </source>
</evidence>
<evidence type="ECO:0000256" key="3">
    <source>
        <dbReference type="ARBA" id="ARBA00012239"/>
    </source>
</evidence>
<dbReference type="EC" id="2.8.1.7" evidence="3"/>
<keyword evidence="4" id="KW-0808">Transferase</keyword>
<dbReference type="InterPro" id="IPR015421">
    <property type="entry name" value="PyrdxlP-dep_Trfase_major"/>
</dbReference>
<comment type="similarity">
    <text evidence="2">Belongs to the class-V pyridoxal-phosphate-dependent aminotransferase family. Csd subfamily.</text>
</comment>
<evidence type="ECO:0000256" key="2">
    <source>
        <dbReference type="ARBA" id="ARBA00010447"/>
    </source>
</evidence>
<evidence type="ECO:0000256" key="4">
    <source>
        <dbReference type="ARBA" id="ARBA00022679"/>
    </source>
</evidence>
<dbReference type="PATRIC" id="fig|1298851.3.peg.535"/>
<dbReference type="RefSeq" id="WP_197585816.1">
    <property type="nucleotide sequence ID" value="NZ_AP013035.1"/>
</dbReference>
<dbReference type="AlphaFoldDB" id="A0A0S3QSK3"/>
<dbReference type="PANTHER" id="PTHR43586">
    <property type="entry name" value="CYSTEINE DESULFURASE"/>
    <property type="match status" value="1"/>
</dbReference>
<dbReference type="InterPro" id="IPR010969">
    <property type="entry name" value="Cys_dSase-rel_unknwn_funct"/>
</dbReference>
<organism evidence="8 9">
    <name type="scientific">Thermosulfidibacter takaii (strain DSM 17441 / JCM 13301 / NBRC 103674 / ABI70S6)</name>
    <dbReference type="NCBI Taxonomy" id="1298851"/>
    <lineage>
        <taxon>Bacteria</taxon>
        <taxon>Pseudomonadati</taxon>
        <taxon>Thermosulfidibacterota</taxon>
        <taxon>Thermosulfidibacteria</taxon>
        <taxon>Thermosulfidibacterales</taxon>
        <taxon>Thermosulfidibacteraceae</taxon>
    </lineage>
</organism>
<proteinExistence type="inferred from homology"/>
<dbReference type="STRING" id="1298851.TST_0514"/>
<dbReference type="CDD" id="cd06453">
    <property type="entry name" value="SufS_like"/>
    <property type="match status" value="1"/>
</dbReference>
<dbReference type="Gene3D" id="3.90.1150.10">
    <property type="entry name" value="Aspartate Aminotransferase, domain 1"/>
    <property type="match status" value="1"/>
</dbReference>
<evidence type="ECO:0000256" key="5">
    <source>
        <dbReference type="ARBA" id="ARBA00022898"/>
    </source>
</evidence>
<accession>A0A0S3QSK3</accession>
<reference evidence="9" key="1">
    <citation type="journal article" date="2018" name="Science">
        <title>A primordial and reversible TCA cycle in a facultatively chemolithoautotrophic thermophile.</title>
        <authorList>
            <person name="Nunoura T."/>
            <person name="Chikaraishi Y."/>
            <person name="Izaki R."/>
            <person name="Suwa T."/>
            <person name="Sato T."/>
            <person name="Harada T."/>
            <person name="Mori K."/>
            <person name="Kato Y."/>
            <person name="Miyazaki M."/>
            <person name="Shimamura S."/>
            <person name="Yanagawa K."/>
            <person name="Shuto A."/>
            <person name="Ohkouchi N."/>
            <person name="Fujita N."/>
            <person name="Takaki Y."/>
            <person name="Atomi H."/>
            <person name="Takai K."/>
        </authorList>
    </citation>
    <scope>NUCLEOTIDE SEQUENCE [LARGE SCALE GENOMIC DNA]</scope>
    <source>
        <strain evidence="9">DSM 17441 / JCM 13301 / NBRC 103674 / ABI70S6</strain>
    </source>
</reference>
<dbReference type="InterPro" id="IPR010970">
    <property type="entry name" value="Cys_dSase_SufS"/>
</dbReference>
<name>A0A0S3QSK3_THET7</name>
<dbReference type="GO" id="GO:0031071">
    <property type="term" value="F:cysteine desulfurase activity"/>
    <property type="evidence" value="ECO:0007669"/>
    <property type="project" value="UniProtKB-EC"/>
</dbReference>
<evidence type="ECO:0000256" key="1">
    <source>
        <dbReference type="ARBA" id="ARBA00001933"/>
    </source>
</evidence>
<feature type="domain" description="Aminotransferase class V" evidence="7">
    <location>
        <begin position="7"/>
        <end position="375"/>
    </location>
</feature>
<keyword evidence="5" id="KW-0663">Pyridoxal phosphate</keyword>
<comment type="cofactor">
    <cofactor evidence="1">
        <name>pyridoxal 5'-phosphate</name>
        <dbReference type="ChEBI" id="CHEBI:597326"/>
    </cofactor>
</comment>
<evidence type="ECO:0000313" key="8">
    <source>
        <dbReference type="EMBL" id="BAT71320.1"/>
    </source>
</evidence>
<dbReference type="PANTHER" id="PTHR43586:SF4">
    <property type="entry name" value="ISOPENICILLIN N EPIMERASE"/>
    <property type="match status" value="1"/>
</dbReference>
<evidence type="ECO:0000259" key="7">
    <source>
        <dbReference type="Pfam" id="PF00266"/>
    </source>
</evidence>
<dbReference type="InterPro" id="IPR016454">
    <property type="entry name" value="Cysteine_dSase"/>
</dbReference>
<dbReference type="KEGG" id="ttk:TST_0514"/>
<dbReference type="EMBL" id="AP013035">
    <property type="protein sequence ID" value="BAT71320.1"/>
    <property type="molecule type" value="Genomic_DNA"/>
</dbReference>
<dbReference type="PIRSF" id="PIRSF005572">
    <property type="entry name" value="NifS"/>
    <property type="match status" value="1"/>
</dbReference>
<dbReference type="InterPro" id="IPR015424">
    <property type="entry name" value="PyrdxlP-dep_Trfase"/>
</dbReference>
<dbReference type="Pfam" id="PF00266">
    <property type="entry name" value="Aminotran_5"/>
    <property type="match status" value="1"/>
</dbReference>
<dbReference type="Proteomes" id="UP000063234">
    <property type="component" value="Chromosome"/>
</dbReference>
<dbReference type="InterPro" id="IPR000192">
    <property type="entry name" value="Aminotrans_V_dom"/>
</dbReference>
<comment type="catalytic activity">
    <reaction evidence="6">
        <text>(sulfur carrier)-H + L-cysteine = (sulfur carrier)-SH + L-alanine</text>
        <dbReference type="Rhea" id="RHEA:43892"/>
        <dbReference type="Rhea" id="RHEA-COMP:14737"/>
        <dbReference type="Rhea" id="RHEA-COMP:14739"/>
        <dbReference type="ChEBI" id="CHEBI:29917"/>
        <dbReference type="ChEBI" id="CHEBI:35235"/>
        <dbReference type="ChEBI" id="CHEBI:57972"/>
        <dbReference type="ChEBI" id="CHEBI:64428"/>
        <dbReference type="EC" id="2.8.1.7"/>
    </reaction>
</comment>
<protein>
    <recommendedName>
        <fullName evidence="3">cysteine desulfurase</fullName>
        <ecNumber evidence="3">2.8.1.7</ecNumber>
    </recommendedName>
</protein>
<dbReference type="SUPFAM" id="SSF53383">
    <property type="entry name" value="PLP-dependent transferases"/>
    <property type="match status" value="1"/>
</dbReference>
<dbReference type="InterPro" id="IPR015422">
    <property type="entry name" value="PyrdxlP-dep_Trfase_small"/>
</dbReference>
<gene>
    <name evidence="8" type="ORF">TST_0514</name>
</gene>
<evidence type="ECO:0000256" key="6">
    <source>
        <dbReference type="ARBA" id="ARBA00050776"/>
    </source>
</evidence>
<dbReference type="GO" id="GO:0006534">
    <property type="term" value="P:cysteine metabolic process"/>
    <property type="evidence" value="ECO:0007669"/>
    <property type="project" value="InterPro"/>
</dbReference>
<dbReference type="Gene3D" id="3.40.640.10">
    <property type="entry name" value="Type I PLP-dependent aspartate aminotransferase-like (Major domain)"/>
    <property type="match status" value="1"/>
</dbReference>
<sequence length="387" mass="42549">MAIMKVIYLDNAATSFPKPDVVWEALLHYGKEIGANPGRSGHRLAFEASRIVYRCRKLVASLFQVSNSERVVFTKNATEALNVVIHGLLAKAKGGNVVTTSLEHNAVARPLRYICETNGIELRIAACDNEALIEPLKVQELVDEETRAIFVNHASNVFGTVTLFEEIAESAKQKGIPVVLDATQTLGILPFSVKDLENVILVFTGHKGLLGPQGTGGFYLPEGVDFDPLLRGGTGSNSEKDEQPTFLPDKFESGTLNVHGLAGLSAGIQWVLEKQIENIRKHELTLVRGFCETVREIRGVRVYGSSKWERRIGVVSFNIENKDPAEVAFLLDRKFGIMCRPGLHCAPWAHRAMDTYPMGTVRFSFGVFNTESDVEVAVEAVKKIAEG</sequence>